<keyword evidence="1" id="KW-1133">Transmembrane helix</keyword>
<keyword evidence="1" id="KW-0812">Transmembrane</keyword>
<dbReference type="RefSeq" id="WP_205355546.1">
    <property type="nucleotide sequence ID" value="NZ_JADKYB010000002.1"/>
</dbReference>
<comment type="caution">
    <text evidence="2">The sequence shown here is derived from an EMBL/GenBank/DDBJ whole genome shotgun (WGS) entry which is preliminary data.</text>
</comment>
<evidence type="ECO:0000313" key="2">
    <source>
        <dbReference type="EMBL" id="MBM9503675.1"/>
    </source>
</evidence>
<name>A0ABS2TN45_9ACTN</name>
<evidence type="ECO:0000313" key="3">
    <source>
        <dbReference type="Proteomes" id="UP000749040"/>
    </source>
</evidence>
<proteinExistence type="predicted"/>
<reference evidence="2 3" key="1">
    <citation type="submission" date="2021-01" db="EMBL/GenBank/DDBJ databases">
        <title>Streptomyces acididurans sp. nov., isolated from a peat swamp forest soil.</title>
        <authorList>
            <person name="Chantavorakit T."/>
            <person name="Duangmal K."/>
        </authorList>
    </citation>
    <scope>NUCLEOTIDE SEQUENCE [LARGE SCALE GENOMIC DNA]</scope>
    <source>
        <strain evidence="2 3">KK5PA1</strain>
    </source>
</reference>
<feature type="transmembrane region" description="Helical" evidence="1">
    <location>
        <begin position="6"/>
        <end position="24"/>
    </location>
</feature>
<gene>
    <name evidence="2" type="ORF">ITX44_03835</name>
</gene>
<keyword evidence="1" id="KW-0472">Membrane</keyword>
<evidence type="ECO:0000256" key="1">
    <source>
        <dbReference type="SAM" id="Phobius"/>
    </source>
</evidence>
<dbReference type="Proteomes" id="UP000749040">
    <property type="component" value="Unassembled WGS sequence"/>
</dbReference>
<keyword evidence="3" id="KW-1185">Reference proteome</keyword>
<organism evidence="2 3">
    <name type="scientific">Actinacidiphila acididurans</name>
    <dbReference type="NCBI Taxonomy" id="2784346"/>
    <lineage>
        <taxon>Bacteria</taxon>
        <taxon>Bacillati</taxon>
        <taxon>Actinomycetota</taxon>
        <taxon>Actinomycetes</taxon>
        <taxon>Kitasatosporales</taxon>
        <taxon>Streptomycetaceae</taxon>
        <taxon>Actinacidiphila</taxon>
    </lineage>
</organism>
<accession>A0ABS2TN45</accession>
<dbReference type="EMBL" id="JADKYB010000002">
    <property type="protein sequence ID" value="MBM9503675.1"/>
    <property type="molecule type" value="Genomic_DNA"/>
</dbReference>
<protein>
    <submittedName>
        <fullName evidence="2">Uncharacterized protein</fullName>
    </submittedName>
</protein>
<sequence>MNLVSNGITAMVTLFAVVLGGWLSTRSQDQLWQREHVRQWRDIRLGAPANE</sequence>